<organism evidence="2 3">
    <name type="scientific">Kingdonia uniflora</name>
    <dbReference type="NCBI Taxonomy" id="39325"/>
    <lineage>
        <taxon>Eukaryota</taxon>
        <taxon>Viridiplantae</taxon>
        <taxon>Streptophyta</taxon>
        <taxon>Embryophyta</taxon>
        <taxon>Tracheophyta</taxon>
        <taxon>Spermatophyta</taxon>
        <taxon>Magnoliopsida</taxon>
        <taxon>Ranunculales</taxon>
        <taxon>Circaeasteraceae</taxon>
        <taxon>Kingdonia</taxon>
    </lineage>
</organism>
<evidence type="ECO:0000256" key="1">
    <source>
        <dbReference type="SAM" id="MobiDB-lite"/>
    </source>
</evidence>
<feature type="region of interest" description="Disordered" evidence="1">
    <location>
        <begin position="375"/>
        <end position="401"/>
    </location>
</feature>
<dbReference type="Gene3D" id="1.10.510.10">
    <property type="entry name" value="Transferase(Phosphotransferase) domain 1"/>
    <property type="match status" value="1"/>
</dbReference>
<dbReference type="Proteomes" id="UP000541444">
    <property type="component" value="Unassembled WGS sequence"/>
</dbReference>
<feature type="region of interest" description="Disordered" evidence="1">
    <location>
        <begin position="118"/>
        <end position="198"/>
    </location>
</feature>
<feature type="compositionally biased region" description="Polar residues" evidence="1">
    <location>
        <begin position="183"/>
        <end position="198"/>
    </location>
</feature>
<comment type="caution">
    <text evidence="2">The sequence shown here is derived from an EMBL/GenBank/DDBJ whole genome shotgun (WGS) entry which is preliminary data.</text>
</comment>
<name>A0A7J7KVT4_9MAGN</name>
<dbReference type="GO" id="GO:0009640">
    <property type="term" value="P:photomorphogenesis"/>
    <property type="evidence" value="ECO:0007669"/>
    <property type="project" value="InterPro"/>
</dbReference>
<feature type="compositionally biased region" description="Polar residues" evidence="1">
    <location>
        <begin position="377"/>
        <end position="401"/>
    </location>
</feature>
<feature type="compositionally biased region" description="Low complexity" evidence="1">
    <location>
        <begin position="83"/>
        <end position="93"/>
    </location>
</feature>
<sequence>MGIEGGGDEMIDIEEVSRLKRKERDFTLRALINWPLESSSQVHSDTHVNSIPESQQPCTSQRSVDDRGVMVEELTLEKHKSSRISISNNSSNRTGETQNRQGMLQHLYQGKWQNLYQVRSEPGDGSSPREDVSKNEESVRLSGGKDVGNMSLPQFWGKKTMLPRQSDQNCGNSSERISDKNKNTVSNDTSSPRRTSTNGFSQFFLKNKVKEQGFDYRQSEEDGGIGLQNDHLSPHIVAKADFTSPCDGISLREWLKPGYRKLNKCENLYIFTQIVKLVDTVHSQKVALPDIRPSCFKLLPSNRIKYVGLFAQRKTLECVKDEGIPYTERYISRKQYFEQCAHAYSSLCPKQIKISGSMKFVREHFHGMGTQHFADATSAQHNPNPENRSRQISGSSGLSNPGRQQMTFVNHQLEESWYTSPEELGERPSNFSQTSIVWVFFCLRCEGLFKAVICHTLFLSNNHTFWLFCCFESLELHAAAMSDLRHRILPPNFLSESPKEAGFCLWLVHPETSSRPTTREILRSELISKTRESLPTNQGFPVDEHDIESELLLHFLTSLQEKKQEQASKLIKDIGSLEADLEKVDKMHLSRTGEKFSLDVDGKRLTKNFSQLENAYFSTRSQIQLPDISITRLDTDLLKSRDHWSLLQNEKVERDINQKSTDCLEPFFDGLCKYARYSKFKEIAALKTGDLLNSANVICSMSFDRDQDYFATAGVSKKIKIFEFSSLLDESVDIHYPVLEMANKSKLSCICWNSYIKNYLASTDYDGAVQVCICIIIDF</sequence>
<dbReference type="PANTHER" id="PTHR44218:SF6">
    <property type="entry name" value="PROTEIN SUPPRESSOR OF PHYA-105 1"/>
    <property type="match status" value="1"/>
</dbReference>
<feature type="compositionally biased region" description="Polar residues" evidence="1">
    <location>
        <begin position="40"/>
        <end position="62"/>
    </location>
</feature>
<proteinExistence type="predicted"/>
<feature type="compositionally biased region" description="Basic and acidic residues" evidence="1">
    <location>
        <begin position="127"/>
        <end position="139"/>
    </location>
</feature>
<dbReference type="AlphaFoldDB" id="A0A7J7KVT4"/>
<dbReference type="Gene3D" id="2.130.10.10">
    <property type="entry name" value="YVTN repeat-like/Quinoprotein amine dehydrogenase"/>
    <property type="match status" value="1"/>
</dbReference>
<feature type="region of interest" description="Disordered" evidence="1">
    <location>
        <begin position="40"/>
        <end position="64"/>
    </location>
</feature>
<feature type="compositionally biased region" description="Polar residues" evidence="1">
    <location>
        <begin position="163"/>
        <end position="175"/>
    </location>
</feature>
<reference evidence="2 3" key="1">
    <citation type="journal article" date="2020" name="IScience">
        <title>Genome Sequencing of the Endangered Kingdonia uniflora (Circaeasteraceae, Ranunculales) Reveals Potential Mechanisms of Evolutionary Specialization.</title>
        <authorList>
            <person name="Sun Y."/>
            <person name="Deng T."/>
            <person name="Zhang A."/>
            <person name="Moore M.J."/>
            <person name="Landis J.B."/>
            <person name="Lin N."/>
            <person name="Zhang H."/>
            <person name="Zhang X."/>
            <person name="Huang J."/>
            <person name="Zhang X."/>
            <person name="Sun H."/>
            <person name="Wang H."/>
        </authorList>
    </citation>
    <scope>NUCLEOTIDE SEQUENCE [LARGE SCALE GENOMIC DNA]</scope>
    <source>
        <strain evidence="2">TB1705</strain>
        <tissue evidence="2">Leaf</tissue>
    </source>
</reference>
<dbReference type="EMBL" id="JACGCM010002839">
    <property type="protein sequence ID" value="KAF6134476.1"/>
    <property type="molecule type" value="Genomic_DNA"/>
</dbReference>
<keyword evidence="3" id="KW-1185">Reference proteome</keyword>
<dbReference type="InterPro" id="IPR015943">
    <property type="entry name" value="WD40/YVTN_repeat-like_dom_sf"/>
</dbReference>
<gene>
    <name evidence="2" type="ORF">GIB67_034890</name>
</gene>
<dbReference type="OrthoDB" id="273771at2759"/>
<dbReference type="PANTHER" id="PTHR44218">
    <property type="entry name" value="PROTEIN SPA1-RELATED 2"/>
    <property type="match status" value="1"/>
</dbReference>
<feature type="region of interest" description="Disordered" evidence="1">
    <location>
        <begin position="79"/>
        <end position="99"/>
    </location>
</feature>
<dbReference type="InterPro" id="IPR044630">
    <property type="entry name" value="SPA1/2/3/4"/>
</dbReference>
<evidence type="ECO:0000313" key="3">
    <source>
        <dbReference type="Proteomes" id="UP000541444"/>
    </source>
</evidence>
<dbReference type="InterPro" id="IPR036322">
    <property type="entry name" value="WD40_repeat_dom_sf"/>
</dbReference>
<dbReference type="SUPFAM" id="SSF50978">
    <property type="entry name" value="WD40 repeat-like"/>
    <property type="match status" value="1"/>
</dbReference>
<accession>A0A7J7KVT4</accession>
<protein>
    <submittedName>
        <fullName evidence="2">Uncharacterized protein</fullName>
    </submittedName>
</protein>
<dbReference type="InterPro" id="IPR011009">
    <property type="entry name" value="Kinase-like_dom_sf"/>
</dbReference>
<evidence type="ECO:0000313" key="2">
    <source>
        <dbReference type="EMBL" id="KAF6134476.1"/>
    </source>
</evidence>
<dbReference type="SUPFAM" id="SSF56112">
    <property type="entry name" value="Protein kinase-like (PK-like)"/>
    <property type="match status" value="1"/>
</dbReference>